<reference evidence="4" key="1">
    <citation type="submission" date="2018-03" db="EMBL/GenBank/DDBJ databases">
        <authorList>
            <person name="Blom J."/>
        </authorList>
    </citation>
    <scope>NUCLEOTIDE SEQUENCE [LARGE SCALE GENOMIC DNA]</scope>
    <source>
        <strain evidence="4">KPC-SM-21</strain>
    </source>
</reference>
<feature type="region of interest" description="Disordered" evidence="1">
    <location>
        <begin position="1"/>
        <end position="51"/>
    </location>
</feature>
<dbReference type="Pfam" id="PF17936">
    <property type="entry name" value="Big_6"/>
    <property type="match status" value="3"/>
</dbReference>
<dbReference type="NCBIfam" id="TIGR01965">
    <property type="entry name" value="VCBS_repeat"/>
    <property type="match status" value="1"/>
</dbReference>
<proteinExistence type="predicted"/>
<dbReference type="InterPro" id="IPR019960">
    <property type="entry name" value="T1SS_VCA0849"/>
</dbReference>
<feature type="compositionally biased region" description="Basic and acidic residues" evidence="1">
    <location>
        <begin position="1"/>
        <end position="10"/>
    </location>
</feature>
<organism evidence="3 4">
    <name type="scientific">Acinetobacter stercoris</name>
    <dbReference type="NCBI Taxonomy" id="2126983"/>
    <lineage>
        <taxon>Bacteria</taxon>
        <taxon>Pseudomonadati</taxon>
        <taxon>Pseudomonadota</taxon>
        <taxon>Gammaproteobacteria</taxon>
        <taxon>Moraxellales</taxon>
        <taxon>Moraxellaceae</taxon>
        <taxon>Acinetobacter</taxon>
    </lineage>
</organism>
<sequence>MADDDGKFEIDLNPAQKNGEKVDVTAKADSKNESTPVEMTAPDITKPDTPTEVIVSEDGSTVTGKGEPGADVILKDKDNNVIGTGKVQEDGSFEVELETPLTNGEDIKVSQKDPAGNESGEVTVTAPDTTAPEITDVQIDADNIMLTVETEPHALVKLYDSEGNPLLDSNGNPIEFKADGNGHAEYAFDPAIERGKIIEITATDEAGNESAKTQLIAGVAETIAATDNYVDVVLDAQPKEIVNSKPSDLNKDGFTVVNVGLGPVLGLDILADVVKNSVQLEVAKDTVREITVSGAAGGVQVLATMDLYLYKFNETTQEWEQHDYKENWVVSYLLGGKSKDTDFSLTEGKWMFVMASGEGIQALTGYGLNFSKDVVLDYSQAESITGSAEGNMLTDVDAKYGQDELPEGSKLTAINGIDISPNAPTLIHGKYGTLTVNADGSYSYTVNPDFRGYGEKDVFTYTVTSPTGKTSEAELTFELNLTPKEERLEVDNIVLLDTEPKMILDTDKSEIENALGFKVLQVGLLGPVLGADILGGSGAMSFDVGENQIRELTFHGSAGGVTLGSTYDMYIYKLDPATGNYIQVHHEADWFLAVLGGKSKPLTLEFGEGSYKAILQSKGGLSLLTGAGLYVDHDTIYDYNQPTKYTGQVSGDATADADTVLLKVKAEGKVDQVVEPGKPAVINGKYGTLIINADGSYTYTVSKPANAPADWKPPYGQVDQFQLVTQDKNGKSIVETLNIKIGIHTASNDFDNVQVTETNVETKIEFIEVDKPLHNYGKSYNKEFDVAAHVKPAVTTLSVTTSTDVFKSNVVLTYTLTNTTTGDVFTHTVTADKAKLDITLPDLPKGHYQLSINSEDGKIESIDFKTTVLHSKDYKVIDTPEINGKLFENDTGIKNIASIKVGNKELYSDPNKGAKEFSIEGNYGTLTVYKDGSYKYHPKGEAYGVDKFIYQTISKVGTVETATLEINVGKNVTGSDYSEQVTSSKADDIFTMGEASDTLIFNLLEDADATGGNGHDTWTDFEIGLDGDQIDISKLLEDSGATKETLSDFLKVNKVGDDTVLSIDRDGQGDKFAQTDFLTLKNVDTTLEDLLHNQQIHF</sequence>
<dbReference type="AlphaFoldDB" id="A0A2U3N3H0"/>
<dbReference type="InterPro" id="IPR055014">
    <property type="entry name" value="BapA_Bap-like_C"/>
</dbReference>
<dbReference type="InterPro" id="IPR041498">
    <property type="entry name" value="Big_6"/>
</dbReference>
<evidence type="ECO:0000313" key="3">
    <source>
        <dbReference type="EMBL" id="SPL72183.1"/>
    </source>
</evidence>
<dbReference type="EMBL" id="OOGT01000230">
    <property type="protein sequence ID" value="SPL72183.1"/>
    <property type="molecule type" value="Genomic_DNA"/>
</dbReference>
<dbReference type="Pfam" id="PF17963">
    <property type="entry name" value="Big_9"/>
    <property type="match status" value="1"/>
</dbReference>
<accession>A0A2U3N3H0</accession>
<evidence type="ECO:0000259" key="2">
    <source>
        <dbReference type="Pfam" id="PF17936"/>
    </source>
</evidence>
<dbReference type="NCBIfam" id="NF033510">
    <property type="entry name" value="Ca_tandemer"/>
    <property type="match status" value="1"/>
</dbReference>
<name>A0A2U3N3H0_9GAMM</name>
<feature type="domain" description="Bacterial Ig" evidence="2">
    <location>
        <begin position="47"/>
        <end position="128"/>
    </location>
</feature>
<feature type="domain" description="Bacterial Ig" evidence="2">
    <location>
        <begin position="133"/>
        <end position="216"/>
    </location>
</feature>
<dbReference type="NCBIfam" id="NF045619">
    <property type="entry name" value="adhes_GNV_Cterm"/>
    <property type="match status" value="1"/>
</dbReference>
<protein>
    <recommendedName>
        <fullName evidence="2">Bacterial Ig domain-containing protein</fullName>
    </recommendedName>
</protein>
<dbReference type="Gene3D" id="2.60.40.10">
    <property type="entry name" value="Immunoglobulins"/>
    <property type="match status" value="2"/>
</dbReference>
<evidence type="ECO:0000313" key="4">
    <source>
        <dbReference type="Proteomes" id="UP000245974"/>
    </source>
</evidence>
<dbReference type="InParanoid" id="A0A2U3N3H0"/>
<dbReference type="InterPro" id="IPR013783">
    <property type="entry name" value="Ig-like_fold"/>
</dbReference>
<feature type="domain" description="Bacterial Ig" evidence="2">
    <location>
        <begin position="2"/>
        <end position="43"/>
    </location>
</feature>
<dbReference type="Proteomes" id="UP000245974">
    <property type="component" value="Unassembled WGS sequence"/>
</dbReference>
<feature type="region of interest" description="Disordered" evidence="1">
    <location>
        <begin position="106"/>
        <end position="125"/>
    </location>
</feature>
<feature type="compositionally biased region" description="Basic and acidic residues" evidence="1">
    <location>
        <begin position="18"/>
        <end position="32"/>
    </location>
</feature>
<dbReference type="NCBIfam" id="TIGR03661">
    <property type="entry name" value="T1SS_VCA0849"/>
    <property type="match status" value="1"/>
</dbReference>
<evidence type="ECO:0000256" key="1">
    <source>
        <dbReference type="SAM" id="MobiDB-lite"/>
    </source>
</evidence>
<gene>
    <name evidence="3" type="ORF">KPC_3361</name>
</gene>
<keyword evidence="4" id="KW-1185">Reference proteome</keyword>
<dbReference type="InterPro" id="IPR010221">
    <property type="entry name" value="VCBS_dom"/>
</dbReference>